<dbReference type="Proteomes" id="UP000231501">
    <property type="component" value="Unassembled WGS sequence"/>
</dbReference>
<name>A0A2G9CDT9_9BURK</name>
<dbReference type="AlphaFoldDB" id="A0A2G9CDT9"/>
<sequence length="76" mass="7807">MSIVRLVLGSDRRIAYSGESFPAEGMVFTQFNCDGLMSSTASLIEAASGAAEAGTLTMRAAAATAATAKVDRTAFI</sequence>
<dbReference type="EMBL" id="PEOG01000009">
    <property type="protein sequence ID" value="PIM54535.1"/>
    <property type="molecule type" value="Genomic_DNA"/>
</dbReference>
<accession>A0A2G9CDT9</accession>
<reference evidence="1 2" key="1">
    <citation type="submission" date="2017-11" db="EMBL/GenBank/DDBJ databases">
        <title>Draft genome sequence of Mitsuaria sp. HWN-4.</title>
        <authorList>
            <person name="Gundlapally S.R."/>
        </authorList>
    </citation>
    <scope>NUCLEOTIDE SEQUENCE [LARGE SCALE GENOMIC DNA]</scope>
    <source>
        <strain evidence="1 2">HWN-4</strain>
    </source>
</reference>
<gene>
    <name evidence="1" type="ORF">CS062_03910</name>
</gene>
<organism evidence="1 2">
    <name type="scientific">Roseateles chitinivorans</name>
    <dbReference type="NCBI Taxonomy" id="2917965"/>
    <lineage>
        <taxon>Bacteria</taxon>
        <taxon>Pseudomonadati</taxon>
        <taxon>Pseudomonadota</taxon>
        <taxon>Betaproteobacteria</taxon>
        <taxon>Burkholderiales</taxon>
        <taxon>Sphaerotilaceae</taxon>
        <taxon>Roseateles</taxon>
    </lineage>
</organism>
<proteinExistence type="predicted"/>
<keyword evidence="2" id="KW-1185">Reference proteome</keyword>
<evidence type="ECO:0000313" key="2">
    <source>
        <dbReference type="Proteomes" id="UP000231501"/>
    </source>
</evidence>
<comment type="caution">
    <text evidence="1">The sequence shown here is derived from an EMBL/GenBank/DDBJ whole genome shotgun (WGS) entry which is preliminary data.</text>
</comment>
<evidence type="ECO:0000313" key="1">
    <source>
        <dbReference type="EMBL" id="PIM54535.1"/>
    </source>
</evidence>
<protein>
    <submittedName>
        <fullName evidence="1">Uncharacterized protein</fullName>
    </submittedName>
</protein>